<dbReference type="AlphaFoldDB" id="A0A6C0J557"/>
<feature type="region of interest" description="Disordered" evidence="1">
    <location>
        <begin position="214"/>
        <end position="240"/>
    </location>
</feature>
<dbReference type="EMBL" id="MN740301">
    <property type="protein sequence ID" value="QHT99087.1"/>
    <property type="molecule type" value="Genomic_DNA"/>
</dbReference>
<evidence type="ECO:0000256" key="1">
    <source>
        <dbReference type="SAM" id="MobiDB-lite"/>
    </source>
</evidence>
<organism evidence="2">
    <name type="scientific">viral metagenome</name>
    <dbReference type="NCBI Taxonomy" id="1070528"/>
    <lineage>
        <taxon>unclassified sequences</taxon>
        <taxon>metagenomes</taxon>
        <taxon>organismal metagenomes</taxon>
    </lineage>
</organism>
<accession>A0A6C0J557</accession>
<reference evidence="2" key="1">
    <citation type="journal article" date="2020" name="Nature">
        <title>Giant virus diversity and host interactions through global metagenomics.</title>
        <authorList>
            <person name="Schulz F."/>
            <person name="Roux S."/>
            <person name="Paez-Espino D."/>
            <person name="Jungbluth S."/>
            <person name="Walsh D.A."/>
            <person name="Denef V.J."/>
            <person name="McMahon K.D."/>
            <person name="Konstantinidis K.T."/>
            <person name="Eloe-Fadrosh E.A."/>
            <person name="Kyrpides N.C."/>
            <person name="Woyke T."/>
        </authorList>
    </citation>
    <scope>NUCLEOTIDE SEQUENCE</scope>
    <source>
        <strain evidence="2">GVMAG-M-3300025695-21</strain>
    </source>
</reference>
<evidence type="ECO:0000313" key="2">
    <source>
        <dbReference type="EMBL" id="QHT99087.1"/>
    </source>
</evidence>
<sequence length="610" mass="68119">MELYKNNIQPMNNIYNSSFSSSIKEDLQERSNIMYEKAKIPFETGIISQSSFNTLNNNEENNDNYFTSLTGERVNNKDIVHNNMQKFIKGNVTQNTNVIEGMTTQLDHHNGNASMWKKKQEVPCFFKPTVGVSNICGMKNNSDYFKSRIDRPILSNNYFPIEKIKVGPGLNKGYESSGTGGFQQIDANKYAMPRSIDDLRSKANQKQCLFELPMQAPPKGTDQRGIVNPASKNRPDTAYAQSEDQWIKTTGAVMKDTERPSQYVKPTARPETHVEYKGTANYVDINGMGTKDDYGKDNIIIYDTERQEIETRTVVSNVTSIVKAIAAPILDGLKYSIKEYTLEAPRAAGNVSIQIPEKATLYDPVNHIMKTTVKETLIHDTVINNLKAGDANYVVSDDAAKTTNRETLKDVDTMRNIGNNSYKVYVYDPDMVVKTTVKETTIKGKSEFGFLGGILEGLIGGYTNKEIDLKNTNKQFTSDVNEYGIAGAATEFRQPDKTQYDNAEIDGTRETILIAAGHTPNPGNMNLGVEPDDISMTTRKQFENSIAQRETGNIGVTYQSSPEPIDSCSITKQPESNNAFENRLDSDLLESLNHNDIAIKINPIMPGCKY</sequence>
<protein>
    <submittedName>
        <fullName evidence="2">Uncharacterized protein</fullName>
    </submittedName>
</protein>
<name>A0A6C0J557_9ZZZZ</name>
<proteinExistence type="predicted"/>